<evidence type="ECO:0000259" key="22">
    <source>
        <dbReference type="PROSITE" id="PS50011"/>
    </source>
</evidence>
<evidence type="ECO:0000313" key="23">
    <source>
        <dbReference type="EMBL" id="KAD7116728.1"/>
    </source>
</evidence>
<evidence type="ECO:0000256" key="16">
    <source>
        <dbReference type="ARBA" id="ARBA00023180"/>
    </source>
</evidence>
<dbReference type="InterPro" id="IPR008271">
    <property type="entry name" value="Ser/Thr_kinase_AS"/>
</dbReference>
<gene>
    <name evidence="23" type="ORF">E3N88_03996</name>
</gene>
<keyword evidence="10 19" id="KW-0547">Nucleotide-binding</keyword>
<keyword evidence="13 21" id="KW-1133">Transmembrane helix</keyword>
<keyword evidence="11" id="KW-0418">Kinase</keyword>
<reference evidence="23 24" key="1">
    <citation type="submission" date="2019-05" db="EMBL/GenBank/DDBJ databases">
        <title>Mikania micrantha, genome provides insights into the molecular mechanism of rapid growth.</title>
        <authorList>
            <person name="Liu B."/>
        </authorList>
    </citation>
    <scope>NUCLEOTIDE SEQUENCE [LARGE SCALE GENOMIC DNA]</scope>
    <source>
        <strain evidence="23">NLD-2019</strain>
        <tissue evidence="23">Leaf</tissue>
    </source>
</reference>
<feature type="transmembrane region" description="Helical" evidence="21">
    <location>
        <begin position="479"/>
        <end position="501"/>
    </location>
</feature>
<evidence type="ECO:0000256" key="15">
    <source>
        <dbReference type="ARBA" id="ARBA00023170"/>
    </source>
</evidence>
<dbReference type="PROSITE" id="PS00108">
    <property type="entry name" value="PROTEIN_KINASE_ST"/>
    <property type="match status" value="1"/>
</dbReference>
<dbReference type="FunFam" id="3.80.10.10:FF:000190">
    <property type="entry name" value="Receptor-like kinase TMK4"/>
    <property type="match status" value="1"/>
</dbReference>
<evidence type="ECO:0000256" key="8">
    <source>
        <dbReference type="ARBA" id="ARBA00022729"/>
    </source>
</evidence>
<proteinExistence type="inferred from homology"/>
<comment type="catalytic activity">
    <reaction evidence="17">
        <text>L-threonyl-[protein] + ATP = O-phospho-L-threonyl-[protein] + ADP + H(+)</text>
        <dbReference type="Rhea" id="RHEA:46608"/>
        <dbReference type="Rhea" id="RHEA-COMP:11060"/>
        <dbReference type="Rhea" id="RHEA-COMP:11605"/>
        <dbReference type="ChEBI" id="CHEBI:15378"/>
        <dbReference type="ChEBI" id="CHEBI:30013"/>
        <dbReference type="ChEBI" id="CHEBI:30616"/>
        <dbReference type="ChEBI" id="CHEBI:61977"/>
        <dbReference type="ChEBI" id="CHEBI:456216"/>
        <dbReference type="EC" id="2.7.11.1"/>
    </reaction>
</comment>
<dbReference type="InterPro" id="IPR013210">
    <property type="entry name" value="LRR_N_plant-typ"/>
</dbReference>
<keyword evidence="5" id="KW-0433">Leucine-rich repeat</keyword>
<dbReference type="Pfam" id="PF00069">
    <property type="entry name" value="Pkinase"/>
    <property type="match status" value="1"/>
</dbReference>
<sequence length="767" mass="83597">MNIFTVSVINVQSQLTSNDTDVMQALKHNLEPSSLVDWSDPNPCNWDHVTCSKDNRVTGIQAGNLKLKGSLPDNLKNLTHLQVLELQYNQLTGPLPSLSGLTHLQNLLINNNNFTSIPNDFFDGMSSLQKVYLDFNAFSSWSVPESLKIATNLHIFSATATNLTGKIPDFFGNDTFNVLMTLRLAFNYLEGGLPSTFSGSSIQSLWLNTQKSSSRLNGSIGVLQNMTQLTEVWLHGNWFSGPLPEFWGLDHLQNLSLRENRLTGIVPPSLTGLKSLEVVNLTKNMFQGPMPKFDDSVAVDMTEIDSFCSPYPGVTCDSRVNLMIAVAESVGYPQAFAENWKGNEPCNLWLGIMCSTSGDITVVNFRNMGLSGIISSNFSSIKSLQRLILADNNLTGVIPNELKDLPNLVEIDVSNNQLYGKVPSFKESVKVYIGGNPKMGKDRTAVTPISPSGSDQRTGGNGDGGGVGGGRGGPNTGVVIGYFIGGVCTVLLVGLVVFGICRVKLKRFDDPVDQSTMVIHPRHSESDGDGVEITIANPSTDNKSQEIKSHPSSGPSDHNIEKGNMVISIQALKVGTNNFSPSNILGQGGFGTVYKGELHDGTKIAVKRMDMRVTNEKGLDEFKAEINFLTNVRHRHLVALLGYCLDGHERLLVLEYMTQGALSRFLFNYESEDLKPLDWTTRVVIALDVARGVEYLHGLAPQSFIHRDLKPSNILLDDDMRAKVGDFGLVRLAPDGKVSLVTQLAGTFGYLAPEYAGGQEVAGHGWV</sequence>
<evidence type="ECO:0000256" key="7">
    <source>
        <dbReference type="ARBA" id="ARBA00022692"/>
    </source>
</evidence>
<evidence type="ECO:0000256" key="4">
    <source>
        <dbReference type="ARBA" id="ARBA00022527"/>
    </source>
</evidence>
<evidence type="ECO:0000256" key="19">
    <source>
        <dbReference type="PROSITE-ProRule" id="PRU10141"/>
    </source>
</evidence>
<evidence type="ECO:0000256" key="5">
    <source>
        <dbReference type="ARBA" id="ARBA00022614"/>
    </source>
</evidence>
<dbReference type="PROSITE" id="PS00107">
    <property type="entry name" value="PROTEIN_KINASE_ATP"/>
    <property type="match status" value="1"/>
</dbReference>
<dbReference type="Proteomes" id="UP000326396">
    <property type="component" value="Linkage Group LG10"/>
</dbReference>
<dbReference type="FunFam" id="1.10.510.10:FF:001023">
    <property type="entry name" value="Os07g0541700 protein"/>
    <property type="match status" value="1"/>
</dbReference>
<dbReference type="Pfam" id="PF08263">
    <property type="entry name" value="LRRNT_2"/>
    <property type="match status" value="2"/>
</dbReference>
<comment type="catalytic activity">
    <reaction evidence="18">
        <text>L-seryl-[protein] + ATP = O-phospho-L-seryl-[protein] + ADP + H(+)</text>
        <dbReference type="Rhea" id="RHEA:17989"/>
        <dbReference type="Rhea" id="RHEA-COMP:9863"/>
        <dbReference type="Rhea" id="RHEA-COMP:11604"/>
        <dbReference type="ChEBI" id="CHEBI:15378"/>
        <dbReference type="ChEBI" id="CHEBI:29999"/>
        <dbReference type="ChEBI" id="CHEBI:30616"/>
        <dbReference type="ChEBI" id="CHEBI:83421"/>
        <dbReference type="ChEBI" id="CHEBI:456216"/>
        <dbReference type="EC" id="2.7.11.1"/>
    </reaction>
</comment>
<dbReference type="Gene3D" id="3.80.10.10">
    <property type="entry name" value="Ribonuclease Inhibitor"/>
    <property type="match status" value="2"/>
</dbReference>
<dbReference type="GO" id="GO:0006952">
    <property type="term" value="P:defense response"/>
    <property type="evidence" value="ECO:0007669"/>
    <property type="project" value="UniProtKB-ARBA"/>
</dbReference>
<evidence type="ECO:0000256" key="14">
    <source>
        <dbReference type="ARBA" id="ARBA00023136"/>
    </source>
</evidence>
<evidence type="ECO:0000256" key="2">
    <source>
        <dbReference type="ARBA" id="ARBA00008684"/>
    </source>
</evidence>
<keyword evidence="6" id="KW-0808">Transferase</keyword>
<dbReference type="PROSITE" id="PS50011">
    <property type="entry name" value="PROTEIN_KINASE_DOM"/>
    <property type="match status" value="1"/>
</dbReference>
<dbReference type="InterPro" id="IPR003591">
    <property type="entry name" value="Leu-rich_rpt_typical-subtyp"/>
</dbReference>
<dbReference type="InterPro" id="IPR000719">
    <property type="entry name" value="Prot_kinase_dom"/>
</dbReference>
<evidence type="ECO:0000256" key="18">
    <source>
        <dbReference type="ARBA" id="ARBA00048679"/>
    </source>
</evidence>
<comment type="subcellular location">
    <subcellularLocation>
        <location evidence="1">Membrane</location>
        <topology evidence="1">Single-pass membrane protein</topology>
    </subcellularLocation>
</comment>
<feature type="domain" description="Protein kinase" evidence="22">
    <location>
        <begin position="579"/>
        <end position="767"/>
    </location>
</feature>
<keyword evidence="8" id="KW-0732">Signal</keyword>
<accession>A0A5N6PVA9</accession>
<dbReference type="SUPFAM" id="SSF52058">
    <property type="entry name" value="L domain-like"/>
    <property type="match status" value="1"/>
</dbReference>
<dbReference type="SMART" id="SM00220">
    <property type="entry name" value="S_TKc"/>
    <property type="match status" value="1"/>
</dbReference>
<dbReference type="AlphaFoldDB" id="A0A5N6PVA9"/>
<dbReference type="Pfam" id="PF00560">
    <property type="entry name" value="LRR_1"/>
    <property type="match status" value="2"/>
</dbReference>
<evidence type="ECO:0000256" key="20">
    <source>
        <dbReference type="SAM" id="MobiDB-lite"/>
    </source>
</evidence>
<dbReference type="InterPro" id="IPR052422">
    <property type="entry name" value="Auxin_Ser/Thr_Kinase"/>
</dbReference>
<dbReference type="Gene3D" id="1.10.510.10">
    <property type="entry name" value="Transferase(Phosphotransferase) domain 1"/>
    <property type="match status" value="1"/>
</dbReference>
<evidence type="ECO:0000256" key="3">
    <source>
        <dbReference type="ARBA" id="ARBA00012513"/>
    </source>
</evidence>
<comment type="similarity">
    <text evidence="2">Belongs to the protein kinase superfamily. Ser/Thr protein kinase family.</text>
</comment>
<dbReference type="InterPro" id="IPR011009">
    <property type="entry name" value="Kinase-like_dom_sf"/>
</dbReference>
<dbReference type="Pfam" id="PF13855">
    <property type="entry name" value="LRR_8"/>
    <property type="match status" value="1"/>
</dbReference>
<dbReference type="PANTHER" id="PTHR47986">
    <property type="entry name" value="OSJNBA0070M12.3 PROTEIN"/>
    <property type="match status" value="1"/>
</dbReference>
<evidence type="ECO:0000256" key="9">
    <source>
        <dbReference type="ARBA" id="ARBA00022737"/>
    </source>
</evidence>
<protein>
    <recommendedName>
        <fullName evidence="3">non-specific serine/threonine protein kinase</fullName>
        <ecNumber evidence="3">2.7.11.1</ecNumber>
    </recommendedName>
</protein>
<dbReference type="InterPro" id="IPR001611">
    <property type="entry name" value="Leu-rich_rpt"/>
</dbReference>
<keyword evidence="14 21" id="KW-0472">Membrane</keyword>
<evidence type="ECO:0000256" key="12">
    <source>
        <dbReference type="ARBA" id="ARBA00022840"/>
    </source>
</evidence>
<evidence type="ECO:0000256" key="6">
    <source>
        <dbReference type="ARBA" id="ARBA00022679"/>
    </source>
</evidence>
<feature type="region of interest" description="Disordered" evidence="20">
    <location>
        <begin position="537"/>
        <end position="560"/>
    </location>
</feature>
<organism evidence="23 24">
    <name type="scientific">Mikania micrantha</name>
    <name type="common">bitter vine</name>
    <dbReference type="NCBI Taxonomy" id="192012"/>
    <lineage>
        <taxon>Eukaryota</taxon>
        <taxon>Viridiplantae</taxon>
        <taxon>Streptophyta</taxon>
        <taxon>Embryophyta</taxon>
        <taxon>Tracheophyta</taxon>
        <taxon>Spermatophyta</taxon>
        <taxon>Magnoliopsida</taxon>
        <taxon>eudicotyledons</taxon>
        <taxon>Gunneridae</taxon>
        <taxon>Pentapetalae</taxon>
        <taxon>asterids</taxon>
        <taxon>campanulids</taxon>
        <taxon>Asterales</taxon>
        <taxon>Asteraceae</taxon>
        <taxon>Asteroideae</taxon>
        <taxon>Heliantheae alliance</taxon>
        <taxon>Eupatorieae</taxon>
        <taxon>Mikania</taxon>
    </lineage>
</organism>
<dbReference type="SMART" id="SM00369">
    <property type="entry name" value="LRR_TYP"/>
    <property type="match status" value="6"/>
</dbReference>
<dbReference type="EMBL" id="SZYD01000002">
    <property type="protein sequence ID" value="KAD7116728.1"/>
    <property type="molecule type" value="Genomic_DNA"/>
</dbReference>
<name>A0A5N6PVA9_9ASTR</name>
<evidence type="ECO:0000256" key="1">
    <source>
        <dbReference type="ARBA" id="ARBA00004167"/>
    </source>
</evidence>
<dbReference type="SUPFAM" id="SSF56112">
    <property type="entry name" value="Protein kinase-like (PK-like)"/>
    <property type="match status" value="1"/>
</dbReference>
<dbReference type="PANTHER" id="PTHR47986:SF14">
    <property type="entry name" value="LEUCINE-RICH REPEAT PROTEIN, PLANT-TYPE-RELATED"/>
    <property type="match status" value="1"/>
</dbReference>
<keyword evidence="15" id="KW-0675">Receptor</keyword>
<feature type="compositionally biased region" description="Gly residues" evidence="20">
    <location>
        <begin position="459"/>
        <end position="470"/>
    </location>
</feature>
<dbReference type="InterPro" id="IPR017441">
    <property type="entry name" value="Protein_kinase_ATP_BS"/>
</dbReference>
<feature type="binding site" evidence="19">
    <location>
        <position position="607"/>
    </location>
    <ligand>
        <name>ATP</name>
        <dbReference type="ChEBI" id="CHEBI:30616"/>
    </ligand>
</feature>
<evidence type="ECO:0000256" key="21">
    <source>
        <dbReference type="SAM" id="Phobius"/>
    </source>
</evidence>
<evidence type="ECO:0000313" key="24">
    <source>
        <dbReference type="Proteomes" id="UP000326396"/>
    </source>
</evidence>
<dbReference type="GO" id="GO:0016020">
    <property type="term" value="C:membrane"/>
    <property type="evidence" value="ECO:0007669"/>
    <property type="project" value="UniProtKB-SubCell"/>
</dbReference>
<feature type="region of interest" description="Disordered" evidence="20">
    <location>
        <begin position="441"/>
        <end position="470"/>
    </location>
</feature>
<dbReference type="FunFam" id="3.80.10.10:FF:000129">
    <property type="entry name" value="Leucine-rich repeat receptor-like kinase"/>
    <property type="match status" value="1"/>
</dbReference>
<dbReference type="FunFam" id="3.30.200.20:FF:000039">
    <property type="entry name" value="receptor-like protein kinase FERONIA"/>
    <property type="match status" value="1"/>
</dbReference>
<dbReference type="InterPro" id="IPR032675">
    <property type="entry name" value="LRR_dom_sf"/>
</dbReference>
<feature type="compositionally biased region" description="Polar residues" evidence="20">
    <location>
        <begin position="447"/>
        <end position="458"/>
    </location>
</feature>
<keyword evidence="16" id="KW-0325">Glycoprotein</keyword>
<evidence type="ECO:0000256" key="10">
    <source>
        <dbReference type="ARBA" id="ARBA00022741"/>
    </source>
</evidence>
<keyword evidence="12 19" id="KW-0067">ATP-binding</keyword>
<dbReference type="OrthoDB" id="1676859at2759"/>
<keyword evidence="7 21" id="KW-0812">Transmembrane</keyword>
<evidence type="ECO:0000256" key="13">
    <source>
        <dbReference type="ARBA" id="ARBA00022989"/>
    </source>
</evidence>
<keyword evidence="9" id="KW-0677">Repeat</keyword>
<dbReference type="Gene3D" id="3.30.200.20">
    <property type="entry name" value="Phosphorylase Kinase, domain 1"/>
    <property type="match status" value="1"/>
</dbReference>
<dbReference type="GO" id="GO:0004674">
    <property type="term" value="F:protein serine/threonine kinase activity"/>
    <property type="evidence" value="ECO:0007669"/>
    <property type="project" value="UniProtKB-KW"/>
</dbReference>
<dbReference type="EC" id="2.7.11.1" evidence="3"/>
<evidence type="ECO:0000256" key="11">
    <source>
        <dbReference type="ARBA" id="ARBA00022777"/>
    </source>
</evidence>
<dbReference type="GO" id="GO:0051707">
    <property type="term" value="P:response to other organism"/>
    <property type="evidence" value="ECO:0007669"/>
    <property type="project" value="UniProtKB-ARBA"/>
</dbReference>
<dbReference type="PROSITE" id="PS51450">
    <property type="entry name" value="LRR"/>
    <property type="match status" value="1"/>
</dbReference>
<dbReference type="GO" id="GO:0005524">
    <property type="term" value="F:ATP binding"/>
    <property type="evidence" value="ECO:0007669"/>
    <property type="project" value="UniProtKB-UniRule"/>
</dbReference>
<keyword evidence="24" id="KW-1185">Reference proteome</keyword>
<evidence type="ECO:0000256" key="17">
    <source>
        <dbReference type="ARBA" id="ARBA00047899"/>
    </source>
</evidence>
<comment type="caution">
    <text evidence="23">The sequence shown here is derived from an EMBL/GenBank/DDBJ whole genome shotgun (WGS) entry which is preliminary data.</text>
</comment>
<keyword evidence="4" id="KW-0723">Serine/threonine-protein kinase</keyword>